<name>A0A409W8X9_9AGAR</name>
<gene>
    <name evidence="1" type="ORF">CVT26_011667</name>
</gene>
<dbReference type="STRING" id="231916.A0A409W8X9"/>
<sequence length="480" mass="54635">MSTQEIQEIQCNDPVQSLPPEVASQVFVFAAVEGLQSALQLAEVCPMWRDLAWSTPHLWTTWSVSLGLVRNQTRIERLTTLLDRSGVLPLDIVVEYLSPSQSADTGCLLQVSPETDKEIITKLNNNSDRWRHLKLRLPAPLFSQFHGNQGKLVLEELTLRAPETSANQKTSPIFRMNADEYPEPIKIDILKFRLNDLKVGWSRLTVARVHSIQLDECLQLLRVAPQIEELTLKNLEGIKEEYFPLPLEPIQHDKLRKLTLVSDDQSAEFFDNIALPYLEDLDIWQVLLADPSFHDFIRRSSSPLRLRLSGVTIEDDKDLIEPAFKGLERCTALVHLEMDIIEKSEAFTVAFLERLAATSLAAHGESPFLSHLSALRFMRDRPFPWPLLLPVFGPLDQLTNPCRRPLNEVEFCVGNSGYDFQCWGTDNVSANPRIIDRDSIRGLFSVFDAGLKIQITEMDRDGNREDLLQKSFDFHFGTAH</sequence>
<keyword evidence="2" id="KW-1185">Reference proteome</keyword>
<evidence type="ECO:0000313" key="2">
    <source>
        <dbReference type="Proteomes" id="UP000284706"/>
    </source>
</evidence>
<dbReference type="AlphaFoldDB" id="A0A409W8X9"/>
<proteinExistence type="predicted"/>
<protein>
    <submittedName>
        <fullName evidence="1">Uncharacterized protein</fullName>
    </submittedName>
</protein>
<reference evidence="1 2" key="1">
    <citation type="journal article" date="2018" name="Evol. Lett.">
        <title>Horizontal gene cluster transfer increased hallucinogenic mushroom diversity.</title>
        <authorList>
            <person name="Reynolds H.T."/>
            <person name="Vijayakumar V."/>
            <person name="Gluck-Thaler E."/>
            <person name="Korotkin H.B."/>
            <person name="Matheny P.B."/>
            <person name="Slot J.C."/>
        </authorList>
    </citation>
    <scope>NUCLEOTIDE SEQUENCE [LARGE SCALE GENOMIC DNA]</scope>
    <source>
        <strain evidence="1 2">SRW20</strain>
    </source>
</reference>
<dbReference type="Proteomes" id="UP000284706">
    <property type="component" value="Unassembled WGS sequence"/>
</dbReference>
<dbReference type="InParanoid" id="A0A409W8X9"/>
<evidence type="ECO:0000313" key="1">
    <source>
        <dbReference type="EMBL" id="PPQ74954.1"/>
    </source>
</evidence>
<dbReference type="InterPro" id="IPR032675">
    <property type="entry name" value="LRR_dom_sf"/>
</dbReference>
<dbReference type="SUPFAM" id="SSF81383">
    <property type="entry name" value="F-box domain"/>
    <property type="match status" value="1"/>
</dbReference>
<dbReference type="EMBL" id="NHYE01005300">
    <property type="protein sequence ID" value="PPQ74954.1"/>
    <property type="molecule type" value="Genomic_DNA"/>
</dbReference>
<comment type="caution">
    <text evidence="1">The sequence shown here is derived from an EMBL/GenBank/DDBJ whole genome shotgun (WGS) entry which is preliminary data.</text>
</comment>
<dbReference type="InterPro" id="IPR036047">
    <property type="entry name" value="F-box-like_dom_sf"/>
</dbReference>
<dbReference type="Gene3D" id="1.20.1280.50">
    <property type="match status" value="1"/>
</dbReference>
<dbReference type="Gene3D" id="3.80.10.10">
    <property type="entry name" value="Ribonuclease Inhibitor"/>
    <property type="match status" value="1"/>
</dbReference>
<organism evidence="1 2">
    <name type="scientific">Gymnopilus dilepis</name>
    <dbReference type="NCBI Taxonomy" id="231916"/>
    <lineage>
        <taxon>Eukaryota</taxon>
        <taxon>Fungi</taxon>
        <taxon>Dikarya</taxon>
        <taxon>Basidiomycota</taxon>
        <taxon>Agaricomycotina</taxon>
        <taxon>Agaricomycetes</taxon>
        <taxon>Agaricomycetidae</taxon>
        <taxon>Agaricales</taxon>
        <taxon>Agaricineae</taxon>
        <taxon>Hymenogastraceae</taxon>
        <taxon>Gymnopilus</taxon>
    </lineage>
</organism>
<accession>A0A409W8X9</accession>
<dbReference type="OrthoDB" id="3365698at2759"/>